<sequence length="133" mass="14828">MMKLLLCLALCAISLSQASITDRKAAYEELSDATSFFKNVVDSAVSGEEARKGKCIEKHHECTNDRANCCTSVMFQYKCKCYNIVHDNGTTKERCACKMPMGNKLLRNCGFALSQITVSSLFEAPFTCYKIKI</sequence>
<evidence type="ECO:0000256" key="1">
    <source>
        <dbReference type="ARBA" id="ARBA00004613"/>
    </source>
</evidence>
<evidence type="ECO:0000256" key="3">
    <source>
        <dbReference type="ARBA" id="ARBA00023157"/>
    </source>
</evidence>
<keyword evidence="4" id="KW-0732">Signal</keyword>
<keyword evidence="2" id="KW-0964">Secreted</keyword>
<dbReference type="EMBL" id="HAGM01000140">
    <property type="protein sequence ID" value="SMD29226.1"/>
    <property type="molecule type" value="Transcribed_RNA"/>
</dbReference>
<accession>A0A482ZAS7</accession>
<proteinExistence type="predicted"/>
<reference evidence="5" key="1">
    <citation type="submission" date="2017-03" db="EMBL/GenBank/DDBJ databases">
        <authorList>
            <person name="QRISCLOUD D."/>
        </authorList>
    </citation>
    <scope>NUCLEOTIDE SEQUENCE</scope>
</reference>
<evidence type="ECO:0000256" key="4">
    <source>
        <dbReference type="SAM" id="SignalP"/>
    </source>
</evidence>
<feature type="chain" id="PRO_5019855267" evidence="4">
    <location>
        <begin position="19"/>
        <end position="133"/>
    </location>
</feature>
<reference evidence="5" key="2">
    <citation type="submission" date="2019-04" db="EMBL/GenBank/DDBJ databases">
        <title>Unravelling the molecular evolution of spider venoms.</title>
        <authorList>
            <person name="Pineda S."/>
        </authorList>
    </citation>
    <scope>NUCLEOTIDE SEQUENCE</scope>
</reference>
<dbReference type="PROSITE" id="PS60029">
    <property type="entry name" value="SPIDER_CSTX"/>
    <property type="match status" value="1"/>
</dbReference>
<evidence type="ECO:0000256" key="2">
    <source>
        <dbReference type="ARBA" id="ARBA00022525"/>
    </source>
</evidence>
<feature type="signal peptide" evidence="4">
    <location>
        <begin position="1"/>
        <end position="18"/>
    </location>
</feature>
<dbReference type="InterPro" id="IPR011142">
    <property type="entry name" value="Spider_toxin_CSTX_Knottin_CS"/>
</dbReference>
<protein>
    <submittedName>
        <fullName evidence="5">U26-Austrotoxin-Ht1n_1</fullName>
    </submittedName>
</protein>
<organism evidence="5">
    <name type="scientific">Hickmania troglodytes</name>
    <dbReference type="NCBI Taxonomy" id="489260"/>
    <lineage>
        <taxon>Eukaryota</taxon>
        <taxon>Metazoa</taxon>
        <taxon>Ecdysozoa</taxon>
        <taxon>Arthropoda</taxon>
        <taxon>Chelicerata</taxon>
        <taxon>Arachnida</taxon>
        <taxon>Araneae</taxon>
        <taxon>Araneomorphae</taxon>
        <taxon>Austrochilidae</taxon>
        <taxon>Hickmania</taxon>
    </lineage>
</organism>
<dbReference type="Pfam" id="PF10530">
    <property type="entry name" value="Toxin_35"/>
    <property type="match status" value="1"/>
</dbReference>
<evidence type="ECO:0000313" key="5">
    <source>
        <dbReference type="EMBL" id="SMD29226.1"/>
    </source>
</evidence>
<keyword evidence="3" id="KW-1015">Disulfide bond</keyword>
<dbReference type="GO" id="GO:0005576">
    <property type="term" value="C:extracellular region"/>
    <property type="evidence" value="ECO:0007669"/>
    <property type="project" value="UniProtKB-SubCell"/>
</dbReference>
<dbReference type="GO" id="GO:0090729">
    <property type="term" value="F:toxin activity"/>
    <property type="evidence" value="ECO:0007669"/>
    <property type="project" value="InterPro"/>
</dbReference>
<dbReference type="InterPro" id="IPR019553">
    <property type="entry name" value="Spider_toxin_CSTX_knottin"/>
</dbReference>
<dbReference type="AlphaFoldDB" id="A0A482ZAS7"/>
<comment type="subcellular location">
    <subcellularLocation>
        <location evidence="1">Secreted</location>
    </subcellularLocation>
</comment>
<name>A0A482ZAS7_9ARAC</name>